<proteinExistence type="predicted"/>
<dbReference type="InterPro" id="IPR036383">
    <property type="entry name" value="TSP1_rpt_sf"/>
</dbReference>
<dbReference type="SMART" id="SM00408">
    <property type="entry name" value="IGc2"/>
    <property type="match status" value="1"/>
</dbReference>
<dbReference type="InterPro" id="IPR003598">
    <property type="entry name" value="Ig_sub2"/>
</dbReference>
<evidence type="ECO:0000259" key="2">
    <source>
        <dbReference type="PROSITE" id="PS50835"/>
    </source>
</evidence>
<protein>
    <recommendedName>
        <fullName evidence="2">Ig-like domain-containing protein</fullName>
    </recommendedName>
</protein>
<dbReference type="InterPro" id="IPR056256">
    <property type="entry name" value="CILP-1/2_b-sand_dom2"/>
</dbReference>
<dbReference type="Pfam" id="PF00090">
    <property type="entry name" value="TSP_1"/>
    <property type="match status" value="1"/>
</dbReference>
<dbReference type="PROSITE" id="PS50835">
    <property type="entry name" value="IG_LIKE"/>
    <property type="match status" value="1"/>
</dbReference>
<organism evidence="3 4">
    <name type="scientific">Pocillopora meandrina</name>
    <dbReference type="NCBI Taxonomy" id="46732"/>
    <lineage>
        <taxon>Eukaryota</taxon>
        <taxon>Metazoa</taxon>
        <taxon>Cnidaria</taxon>
        <taxon>Anthozoa</taxon>
        <taxon>Hexacorallia</taxon>
        <taxon>Scleractinia</taxon>
        <taxon>Astrocoeniina</taxon>
        <taxon>Pocilloporidae</taxon>
        <taxon>Pocillopora</taxon>
    </lineage>
</organism>
<dbReference type="Proteomes" id="UP001159428">
    <property type="component" value="Unassembled WGS sequence"/>
</dbReference>
<reference evidence="3 4" key="1">
    <citation type="submission" date="2022-05" db="EMBL/GenBank/DDBJ databases">
        <authorList>
            <consortium name="Genoscope - CEA"/>
            <person name="William W."/>
        </authorList>
    </citation>
    <scope>NUCLEOTIDE SEQUENCE [LARGE SCALE GENOMIC DNA]</scope>
</reference>
<dbReference type="InterPro" id="IPR007110">
    <property type="entry name" value="Ig-like_dom"/>
</dbReference>
<name>A0AAU9XD18_9CNID</name>
<dbReference type="Pfam" id="PF23708">
    <property type="entry name" value="CILP_5th"/>
    <property type="match status" value="1"/>
</dbReference>
<dbReference type="EMBL" id="CALNXJ010000038">
    <property type="protein sequence ID" value="CAH3143838.1"/>
    <property type="molecule type" value="Genomic_DNA"/>
</dbReference>
<dbReference type="SUPFAM" id="SSF82895">
    <property type="entry name" value="TSP-1 type 1 repeat"/>
    <property type="match status" value="1"/>
</dbReference>
<dbReference type="PANTHER" id="PTHR15031:SF6">
    <property type="entry name" value="CARTILAGE INTERMEDIATE LAYER PROTEIN 1-LIKE ISOFORM X1"/>
    <property type="match status" value="1"/>
</dbReference>
<dbReference type="InterPro" id="IPR036179">
    <property type="entry name" value="Ig-like_dom_sf"/>
</dbReference>
<dbReference type="Pfam" id="PF23591">
    <property type="entry name" value="CILP"/>
    <property type="match status" value="1"/>
</dbReference>
<dbReference type="InterPro" id="IPR013783">
    <property type="entry name" value="Ig-like_fold"/>
</dbReference>
<dbReference type="CDD" id="cd00096">
    <property type="entry name" value="Ig"/>
    <property type="match status" value="1"/>
</dbReference>
<dbReference type="SMART" id="SM00409">
    <property type="entry name" value="IG"/>
    <property type="match status" value="1"/>
</dbReference>
<dbReference type="Gene3D" id="2.60.40.10">
    <property type="entry name" value="Immunoglobulins"/>
    <property type="match status" value="1"/>
</dbReference>
<comment type="caution">
    <text evidence="3">The sequence shown here is derived from an EMBL/GenBank/DDBJ whole genome shotgun (WGS) entry which is preliminary data.</text>
</comment>
<dbReference type="InterPro" id="IPR003599">
    <property type="entry name" value="Ig_sub"/>
</dbReference>
<feature type="domain" description="Ig-like" evidence="2">
    <location>
        <begin position="124"/>
        <end position="206"/>
    </location>
</feature>
<dbReference type="Gene3D" id="2.20.100.10">
    <property type="entry name" value="Thrombospondin type-1 (TSP1) repeat"/>
    <property type="match status" value="1"/>
</dbReference>
<dbReference type="InterPro" id="IPR039675">
    <property type="entry name" value="CILP1/CILP2"/>
</dbReference>
<dbReference type="SMART" id="SM00209">
    <property type="entry name" value="TSP1"/>
    <property type="match status" value="1"/>
</dbReference>
<feature type="region of interest" description="Disordered" evidence="1">
    <location>
        <begin position="438"/>
        <end position="457"/>
    </location>
</feature>
<sequence length="877" mass="96805">ATSETKSLLQTTSSVIQHTPISPIPEFTTFAAVTLSSRSEISASSASSGVADLSVIANLLPNTESKWSRWSPWSDCTKTCGTGTRYRNRACVAINDRAVFAPISCAGKSDQIKLCAEWKCPVAPFVTVHPESKMRMPGQSVTFCCEGEGNPPPEIEWFKENNVIDKSLYNYNNTLEINDVQGLNGTFRCRAINQFGSEFSSVAELKVLENSEDSCPSIPSLNDLTLPPGCLVNGTNSTIVNVGECEPTACVKRGVNFSSSCSDPPFCCGPLLFESVSVKCAAMSFDLSVVKRCGCGKCTEKQTIIGGVAVGQNGNPAILVDLFFRGKSVGNTNAEGKFSFPVPETTKRAIVTFKDQKRKKFVEEDKIFVVKKGQTAIYTVKLREKPAPVTFNASEPLDVALGSDSSDSFADLELPENALLTEDGSVFSGIAKATVSVTDPRNQSDIESAPGDFSSMSEDGEEELLQTFGMIKLDLEDDSGKPLTMSKPMKVYLDSEKLNSSVSDGNVSIKLYWLDKKTGRWREAGEFMLEDGKNRRRKRSDVKRTFLVINVTPSLVKRDLNFDTPTARVALRVTIAKNSNNSDASKDVLVRVICLNGYYMEEVTRDDRWACIVILRDADCFVQALKGNDFYEPAISSDNTQQIFKKVNGSIVTSKGNGITIKSFRFRSKLNENDHDGPIYSVKPAGKEKCKASPNSLQAPQKKTAQFVFKSPESVQATYDQLIFKDQLSGKWSYNDQNCFIRVVYKGKEAIFMAASYQKGNFDDDTAYGHHLKMSKKNSSSGSTQVVCLQVPCPIFRDREYVFFLVTSVSSTDNVGIEFKKLSPVIQGQQSFSCRHMKTSKSPFEKRFCISHWLSSLISFTNSAECFNSHRDHIEFK</sequence>
<keyword evidence="4" id="KW-1185">Reference proteome</keyword>
<evidence type="ECO:0000313" key="4">
    <source>
        <dbReference type="Proteomes" id="UP001159428"/>
    </source>
</evidence>
<dbReference type="PROSITE" id="PS50092">
    <property type="entry name" value="TSP1"/>
    <property type="match status" value="1"/>
</dbReference>
<dbReference type="SUPFAM" id="SSF48726">
    <property type="entry name" value="Immunoglobulin"/>
    <property type="match status" value="1"/>
</dbReference>
<evidence type="ECO:0000313" key="3">
    <source>
        <dbReference type="EMBL" id="CAH3143838.1"/>
    </source>
</evidence>
<dbReference type="InterPro" id="IPR000884">
    <property type="entry name" value="TSP1_rpt"/>
</dbReference>
<dbReference type="PANTHER" id="PTHR15031">
    <property type="entry name" value="CARTILAGE INTERMEDIATE LAYER PROTEIN CLIP"/>
    <property type="match status" value="1"/>
</dbReference>
<dbReference type="Pfam" id="PF13927">
    <property type="entry name" value="Ig_3"/>
    <property type="match status" value="1"/>
</dbReference>
<evidence type="ECO:0000256" key="1">
    <source>
        <dbReference type="SAM" id="MobiDB-lite"/>
    </source>
</evidence>
<accession>A0AAU9XD18</accession>
<gene>
    <name evidence="3" type="ORF">PMEA_00020814</name>
</gene>
<dbReference type="InterPro" id="IPR056255">
    <property type="entry name" value="CILP-1/2_dom"/>
</dbReference>
<dbReference type="AlphaFoldDB" id="A0AAU9XD18"/>
<feature type="non-terminal residue" evidence="3">
    <location>
        <position position="1"/>
    </location>
</feature>